<dbReference type="GO" id="GO:0005737">
    <property type="term" value="C:cytoplasm"/>
    <property type="evidence" value="ECO:0007669"/>
    <property type="project" value="UniProtKB-SubCell"/>
</dbReference>
<dbReference type="PANTHER" id="PTHR10259">
    <property type="entry name" value="THIOPURINE S-METHYLTRANSFERASE"/>
    <property type="match status" value="1"/>
</dbReference>
<dbReference type="PANTHER" id="PTHR10259:SF11">
    <property type="entry name" value="THIOPURINE S-METHYLTRANSFERASE"/>
    <property type="match status" value="1"/>
</dbReference>
<evidence type="ECO:0000256" key="8">
    <source>
        <dbReference type="ARBA" id="ARBA00022691"/>
    </source>
</evidence>
<evidence type="ECO:0000256" key="1">
    <source>
        <dbReference type="ARBA" id="ARBA00000903"/>
    </source>
</evidence>
<comment type="subcellular location">
    <subcellularLocation>
        <location evidence="2">Cytoplasm</location>
    </subcellularLocation>
</comment>
<reference evidence="9" key="1">
    <citation type="submission" date="2015-10" db="EMBL/GenBank/DDBJ databases">
        <authorList>
            <person name="Gilbert D.G."/>
        </authorList>
    </citation>
    <scope>NUCLEOTIDE SEQUENCE</scope>
</reference>
<protein>
    <recommendedName>
        <fullName evidence="4">thiopurine S-methyltransferase</fullName>
        <ecNumber evidence="4">2.1.1.67</ecNumber>
    </recommendedName>
</protein>
<dbReference type="NCBIfam" id="NF009732">
    <property type="entry name" value="PRK13255.1"/>
    <property type="match status" value="1"/>
</dbReference>
<keyword evidence="8" id="KW-0949">S-adenosyl-L-methionine</keyword>
<dbReference type="HAMAP" id="MF_00812">
    <property type="entry name" value="Thiopur_methtran"/>
    <property type="match status" value="1"/>
</dbReference>
<dbReference type="PIRSF" id="PIRSF023956">
    <property type="entry name" value="Thiopurine_S-methyltransferase"/>
    <property type="match status" value="1"/>
</dbReference>
<dbReference type="EMBL" id="CZRL01000082">
    <property type="protein sequence ID" value="CUS52532.1"/>
    <property type="molecule type" value="Genomic_DNA"/>
</dbReference>
<comment type="similarity">
    <text evidence="3">Belongs to the class I-like SAM-binding methyltransferase superfamily. TPMT family.</text>
</comment>
<evidence type="ECO:0000256" key="6">
    <source>
        <dbReference type="ARBA" id="ARBA00022603"/>
    </source>
</evidence>
<dbReference type="AlphaFoldDB" id="A0A160TVN0"/>
<dbReference type="EC" id="2.1.1.67" evidence="4"/>
<dbReference type="SUPFAM" id="SSF53335">
    <property type="entry name" value="S-adenosyl-L-methionine-dependent methyltransferases"/>
    <property type="match status" value="1"/>
</dbReference>
<evidence type="ECO:0000256" key="5">
    <source>
        <dbReference type="ARBA" id="ARBA00022490"/>
    </source>
</evidence>
<dbReference type="InterPro" id="IPR008854">
    <property type="entry name" value="TPMT"/>
</dbReference>
<dbReference type="Gene3D" id="3.40.50.150">
    <property type="entry name" value="Vaccinia Virus protein VP39"/>
    <property type="match status" value="1"/>
</dbReference>
<accession>A0A160TVN0</accession>
<evidence type="ECO:0000313" key="9">
    <source>
        <dbReference type="EMBL" id="CUS52532.1"/>
    </source>
</evidence>
<dbReference type="SMR" id="A0A160TVN0"/>
<evidence type="ECO:0000256" key="2">
    <source>
        <dbReference type="ARBA" id="ARBA00004496"/>
    </source>
</evidence>
<dbReference type="FunFam" id="3.40.50.150:FF:000101">
    <property type="entry name" value="Thiopurine S-methyltransferase"/>
    <property type="match status" value="1"/>
</dbReference>
<dbReference type="InterPro" id="IPR025835">
    <property type="entry name" value="Thiopurine_S-MeTrfase"/>
</dbReference>
<evidence type="ECO:0000256" key="3">
    <source>
        <dbReference type="ARBA" id="ARBA00008145"/>
    </source>
</evidence>
<keyword evidence="7 9" id="KW-0808">Transferase</keyword>
<evidence type="ECO:0000256" key="4">
    <source>
        <dbReference type="ARBA" id="ARBA00011905"/>
    </source>
</evidence>
<dbReference type="PROSITE" id="PS51585">
    <property type="entry name" value="SAM_MT_TPMT"/>
    <property type="match status" value="1"/>
</dbReference>
<keyword evidence="5" id="KW-0963">Cytoplasm</keyword>
<evidence type="ECO:0000256" key="7">
    <source>
        <dbReference type="ARBA" id="ARBA00022679"/>
    </source>
</evidence>
<comment type="catalytic activity">
    <reaction evidence="1">
        <text>S-adenosyl-L-methionine + a thiopurine = S-adenosyl-L-homocysteine + a thiopurine S-methylether.</text>
        <dbReference type="EC" id="2.1.1.67"/>
    </reaction>
</comment>
<dbReference type="InterPro" id="IPR022474">
    <property type="entry name" value="Thiopur_S-MeTfrase_Se/Te_detox"/>
</dbReference>
<name>A0A160TVN0_9ZZZZ</name>
<sequence>MTLSSEDREAWLARWREGRTRFHLDQVHPALMRYISQLPSGARILVPLCGKSLDLGWLKDQGYNVVGVELAEQAVSELFEQLEVEPTRTPDGPFEIWESPGLSVYVGDIFELTADLAGTFDAIWDRAALIALNPTDRTRYAPHVSSFLKKDSSVLLSVLLYDQQKMSGPPFSVTDDEIYRLYAACQSLEKLQSKNVTSRNPMFIEAGLDTVTENLWLIK</sequence>
<dbReference type="NCBIfam" id="TIGR03840">
    <property type="entry name" value="TMPT_Se_Te"/>
    <property type="match status" value="1"/>
</dbReference>
<organism evidence="9">
    <name type="scientific">hydrothermal vent metagenome</name>
    <dbReference type="NCBI Taxonomy" id="652676"/>
    <lineage>
        <taxon>unclassified sequences</taxon>
        <taxon>metagenomes</taxon>
        <taxon>ecological metagenomes</taxon>
    </lineage>
</organism>
<dbReference type="GO" id="GO:0010038">
    <property type="term" value="P:response to metal ion"/>
    <property type="evidence" value="ECO:0007669"/>
    <property type="project" value="InterPro"/>
</dbReference>
<gene>
    <name evidence="9" type="ORF">MGWOODY_XGa2624</name>
</gene>
<dbReference type="GO" id="GO:0008119">
    <property type="term" value="F:thiopurine S-methyltransferase activity"/>
    <property type="evidence" value="ECO:0007669"/>
    <property type="project" value="UniProtKB-EC"/>
</dbReference>
<dbReference type="GO" id="GO:0032259">
    <property type="term" value="P:methylation"/>
    <property type="evidence" value="ECO:0007669"/>
    <property type="project" value="UniProtKB-KW"/>
</dbReference>
<keyword evidence="6 9" id="KW-0489">Methyltransferase</keyword>
<dbReference type="InterPro" id="IPR029063">
    <property type="entry name" value="SAM-dependent_MTases_sf"/>
</dbReference>
<proteinExistence type="inferred from homology"/>
<dbReference type="Pfam" id="PF05724">
    <property type="entry name" value="TPMT"/>
    <property type="match status" value="1"/>
</dbReference>